<dbReference type="EMBL" id="NIVX01000026">
    <property type="protein sequence ID" value="OWQ78000.1"/>
    <property type="molecule type" value="Genomic_DNA"/>
</dbReference>
<protein>
    <submittedName>
        <fullName evidence="1">Uncharacterized protein</fullName>
    </submittedName>
</protein>
<proteinExistence type="predicted"/>
<reference evidence="1 2" key="1">
    <citation type="submission" date="2017-06" db="EMBL/GenBank/DDBJ databases">
        <authorList>
            <person name="Kim H.J."/>
            <person name="Triplett B.A."/>
        </authorList>
    </citation>
    <scope>NUCLEOTIDE SEQUENCE [LARGE SCALE GENOMIC DNA]</scope>
    <source>
        <strain evidence="1 2">594</strain>
    </source>
</reference>
<sequence length="280" mass="31317">MNISLDGNAESKMGDAIHQFGERFALLEIKPDQSYCQSEWMGSKGPKRAYRKLMDLAARDEETKGLTDARQTLIQSTRGHFFAYWGETDGDQSHMHQLFIQPYLLSALKALPAGSYFTQTGSCYSGRPSSHHAVILEGSLTVGLQLGNNFHPGWPTALADFFSTAQAVRFCHKDPKALTVPSSCLLELGLEIDELQTYVNFLCTEKKSDGCERDVLEEDLKMILIGSQGFIRHITNTTELMNVIKAYREDRLVPTLGVSPRFNEHPSVTVIPKPKYAPRT</sequence>
<evidence type="ECO:0000313" key="1">
    <source>
        <dbReference type="EMBL" id="OWQ78000.1"/>
    </source>
</evidence>
<organism evidence="1 2">
    <name type="scientific">Stenotrophomonas maltophilia</name>
    <name type="common">Pseudomonas maltophilia</name>
    <name type="synonym">Xanthomonas maltophilia</name>
    <dbReference type="NCBI Taxonomy" id="40324"/>
    <lineage>
        <taxon>Bacteria</taxon>
        <taxon>Pseudomonadati</taxon>
        <taxon>Pseudomonadota</taxon>
        <taxon>Gammaproteobacteria</taxon>
        <taxon>Lysobacterales</taxon>
        <taxon>Lysobacteraceae</taxon>
        <taxon>Stenotrophomonas</taxon>
        <taxon>Stenotrophomonas maltophilia group</taxon>
    </lineage>
</organism>
<dbReference type="AlphaFoldDB" id="A0A246ID91"/>
<dbReference type="Proteomes" id="UP000197090">
    <property type="component" value="Unassembled WGS sequence"/>
</dbReference>
<name>A0A246ID91_STEMA</name>
<evidence type="ECO:0000313" key="2">
    <source>
        <dbReference type="Proteomes" id="UP000197090"/>
    </source>
</evidence>
<comment type="caution">
    <text evidence="1">The sequence shown here is derived from an EMBL/GenBank/DDBJ whole genome shotgun (WGS) entry which is preliminary data.</text>
</comment>
<accession>A0A246ID91</accession>
<gene>
    <name evidence="1" type="ORF">CEE63_03040</name>
</gene>